<proteinExistence type="predicted"/>
<sequence length="57" mass="6448">MTGLEWFIAALLAAALVGIAAALIHSRIWPVDTGTHDFHRPLERRNRDADARRNVRE</sequence>
<evidence type="ECO:0000256" key="2">
    <source>
        <dbReference type="SAM" id="Phobius"/>
    </source>
</evidence>
<keyword evidence="4" id="KW-1185">Reference proteome</keyword>
<evidence type="ECO:0000313" key="3">
    <source>
        <dbReference type="EMBL" id="MFM0445449.1"/>
    </source>
</evidence>
<feature type="region of interest" description="Disordered" evidence="1">
    <location>
        <begin position="34"/>
        <end position="57"/>
    </location>
</feature>
<feature type="transmembrane region" description="Helical" evidence="2">
    <location>
        <begin position="6"/>
        <end position="24"/>
    </location>
</feature>
<organism evidence="3 4">
    <name type="scientific">Paraburkholderia strydomiana</name>
    <dbReference type="NCBI Taxonomy" id="1245417"/>
    <lineage>
        <taxon>Bacteria</taxon>
        <taxon>Pseudomonadati</taxon>
        <taxon>Pseudomonadota</taxon>
        <taxon>Betaproteobacteria</taxon>
        <taxon>Burkholderiales</taxon>
        <taxon>Burkholderiaceae</taxon>
        <taxon>Paraburkholderia</taxon>
    </lineage>
</organism>
<accession>A0ABW9C3P2</accession>
<reference evidence="3 4" key="1">
    <citation type="journal article" date="2024" name="Chem. Sci.">
        <title>Discovery of megapolipeptins by genome mining of a Burkholderiales bacteria collection.</title>
        <authorList>
            <person name="Paulo B.S."/>
            <person name="Recchia M.J.J."/>
            <person name="Lee S."/>
            <person name="Fergusson C.H."/>
            <person name="Romanowski S.B."/>
            <person name="Hernandez A."/>
            <person name="Krull N."/>
            <person name="Liu D.Y."/>
            <person name="Cavanagh H."/>
            <person name="Bos A."/>
            <person name="Gray C.A."/>
            <person name="Murphy B.T."/>
            <person name="Linington R.G."/>
            <person name="Eustaquio A.S."/>
        </authorList>
    </citation>
    <scope>NUCLEOTIDE SEQUENCE [LARGE SCALE GENOMIC DNA]</scope>
    <source>
        <strain evidence="3 4">RL17-379-BIB-C</strain>
    </source>
</reference>
<comment type="caution">
    <text evidence="3">The sequence shown here is derived from an EMBL/GenBank/DDBJ whole genome shotgun (WGS) entry which is preliminary data.</text>
</comment>
<dbReference type="Proteomes" id="UP001629288">
    <property type="component" value="Unassembled WGS sequence"/>
</dbReference>
<keyword evidence="2" id="KW-0812">Transmembrane</keyword>
<protein>
    <submittedName>
        <fullName evidence="3">Uncharacterized protein</fullName>
    </submittedName>
</protein>
<dbReference type="EMBL" id="JAQQDH010000005">
    <property type="protein sequence ID" value="MFM0445449.1"/>
    <property type="molecule type" value="Genomic_DNA"/>
</dbReference>
<dbReference type="RefSeq" id="WP_408130106.1">
    <property type="nucleotide sequence ID" value="NZ_JAQQDH010000005.1"/>
</dbReference>
<keyword evidence="2" id="KW-0472">Membrane</keyword>
<evidence type="ECO:0000313" key="4">
    <source>
        <dbReference type="Proteomes" id="UP001629288"/>
    </source>
</evidence>
<keyword evidence="2" id="KW-1133">Transmembrane helix</keyword>
<name>A0ABW9C3P2_9BURK</name>
<evidence type="ECO:0000256" key="1">
    <source>
        <dbReference type="SAM" id="MobiDB-lite"/>
    </source>
</evidence>
<gene>
    <name evidence="3" type="ORF">PQR00_17795</name>
</gene>